<keyword evidence="5 13" id="KW-0489">Methyltransferase</keyword>
<evidence type="ECO:0000256" key="7">
    <source>
        <dbReference type="ARBA" id="ARBA00022691"/>
    </source>
</evidence>
<comment type="similarity">
    <text evidence="3 13">Belongs to the class VI-like SAM-binding methyltransferase superfamily. Isoprenylcysteine carboxyl methyltransferase family.</text>
</comment>
<keyword evidence="10 13" id="KW-0472">Membrane</keyword>
<name>A0A6F9DFL7_9ASCI</name>
<evidence type="ECO:0000256" key="12">
    <source>
        <dbReference type="ARBA" id="ARBA00023656"/>
    </source>
</evidence>
<comment type="catalytic activity">
    <reaction evidence="1 13">
        <text>[protein]-C-terminal S-[(2E,6E)-farnesyl]-L-cysteine + S-adenosyl-L-methionine = [protein]-C-terminal S-[(2E,6E)-farnesyl]-L-cysteine methyl ester + S-adenosyl-L-homocysteine</text>
        <dbReference type="Rhea" id="RHEA:21672"/>
        <dbReference type="Rhea" id="RHEA-COMP:12125"/>
        <dbReference type="Rhea" id="RHEA-COMP:12126"/>
        <dbReference type="ChEBI" id="CHEBI:57856"/>
        <dbReference type="ChEBI" id="CHEBI:59789"/>
        <dbReference type="ChEBI" id="CHEBI:90510"/>
        <dbReference type="ChEBI" id="CHEBI:90511"/>
        <dbReference type="EC" id="2.1.1.100"/>
    </reaction>
</comment>
<evidence type="ECO:0000256" key="10">
    <source>
        <dbReference type="ARBA" id="ARBA00023136"/>
    </source>
</evidence>
<keyword evidence="9 13" id="KW-1133">Transmembrane helix</keyword>
<evidence type="ECO:0000256" key="4">
    <source>
        <dbReference type="ARBA" id="ARBA00012151"/>
    </source>
</evidence>
<evidence type="ECO:0000256" key="13">
    <source>
        <dbReference type="RuleBase" id="RU362022"/>
    </source>
</evidence>
<feature type="transmembrane region" description="Helical" evidence="13">
    <location>
        <begin position="31"/>
        <end position="51"/>
    </location>
</feature>
<dbReference type="AlphaFoldDB" id="A0A6F9DFL7"/>
<evidence type="ECO:0000256" key="6">
    <source>
        <dbReference type="ARBA" id="ARBA00022679"/>
    </source>
</evidence>
<keyword evidence="7 13" id="KW-0949">S-adenosyl-L-methionine</keyword>
<sequence length="276" mass="31637">MMILEARTALTAFAVALGWNIVLWATVWQNVFTIIGTTAFVLFATLLLYINSTKTLFQIIWRSYVLGLVLTIGINTVLLAPELFFSTGLYLCVISFFHMSEYIATAFYNPSSLTLDSFIINHSREFNAALLLSFVEHLILMYFIPGMKMPSVLTYLGLMLCSWGEIFRKLAMFTAGKSFNHVVQFYKHKDHILVTSGVYAIVRHPSYTGWFCWSIGTQILLCNPICLIGYTCASWKFFHDRIIYEEMTLLNFFGRDYLNYKKKVPSGIPFVKGYVL</sequence>
<evidence type="ECO:0000256" key="1">
    <source>
        <dbReference type="ARBA" id="ARBA00001450"/>
    </source>
</evidence>
<dbReference type="Gene3D" id="1.20.120.1630">
    <property type="match status" value="1"/>
</dbReference>
<evidence type="ECO:0000313" key="14">
    <source>
        <dbReference type="EMBL" id="CAB3255184.1"/>
    </source>
</evidence>
<comment type="function">
    <text evidence="11">Catalyzes the post-translational methylation of isoprenylated C-terminal cysteine residues.</text>
</comment>
<proteinExistence type="evidence at transcript level"/>
<dbReference type="GO" id="GO:0005789">
    <property type="term" value="C:endoplasmic reticulum membrane"/>
    <property type="evidence" value="ECO:0007669"/>
    <property type="project" value="UniProtKB-SubCell"/>
</dbReference>
<evidence type="ECO:0000256" key="3">
    <source>
        <dbReference type="ARBA" id="ARBA00009140"/>
    </source>
</evidence>
<comment type="caution">
    <text evidence="13">Lacks conserved residue(s) required for the propagation of feature annotation.</text>
</comment>
<organism evidence="14">
    <name type="scientific">Phallusia mammillata</name>
    <dbReference type="NCBI Taxonomy" id="59560"/>
    <lineage>
        <taxon>Eukaryota</taxon>
        <taxon>Metazoa</taxon>
        <taxon>Chordata</taxon>
        <taxon>Tunicata</taxon>
        <taxon>Ascidiacea</taxon>
        <taxon>Phlebobranchia</taxon>
        <taxon>Ascidiidae</taxon>
        <taxon>Phallusia</taxon>
    </lineage>
</organism>
<evidence type="ECO:0000256" key="9">
    <source>
        <dbReference type="ARBA" id="ARBA00022989"/>
    </source>
</evidence>
<gene>
    <name evidence="14" type="primary">Icmt</name>
</gene>
<dbReference type="InterPro" id="IPR025770">
    <property type="entry name" value="PPMT_MeTrfase"/>
</dbReference>
<accession>A0A6F9DFL7</accession>
<reference evidence="14" key="1">
    <citation type="submission" date="2020-04" db="EMBL/GenBank/DDBJ databases">
        <authorList>
            <person name="Neveu A P."/>
        </authorList>
    </citation>
    <scope>NUCLEOTIDE SEQUENCE</scope>
    <source>
        <tissue evidence="14">Whole embryo</tissue>
    </source>
</reference>
<evidence type="ECO:0000256" key="5">
    <source>
        <dbReference type="ARBA" id="ARBA00022603"/>
    </source>
</evidence>
<dbReference type="PROSITE" id="PS51564">
    <property type="entry name" value="SAM_ICMT"/>
    <property type="match status" value="1"/>
</dbReference>
<dbReference type="PANTHER" id="PTHR12714">
    <property type="entry name" value="PROTEIN-S ISOPRENYLCYSTEINE O-METHYLTRANSFERASE"/>
    <property type="match status" value="1"/>
</dbReference>
<dbReference type="PANTHER" id="PTHR12714:SF9">
    <property type="entry name" value="PROTEIN-S-ISOPRENYLCYSTEINE O-METHYLTRANSFERASE"/>
    <property type="match status" value="1"/>
</dbReference>
<evidence type="ECO:0000256" key="2">
    <source>
        <dbReference type="ARBA" id="ARBA00004141"/>
    </source>
</evidence>
<dbReference type="GO" id="GO:0004671">
    <property type="term" value="F:protein C-terminal S-isoprenylcysteine carboxyl O-methyltransferase activity"/>
    <property type="evidence" value="ECO:0007669"/>
    <property type="project" value="UniProtKB-EC"/>
</dbReference>
<keyword evidence="13" id="KW-0256">Endoplasmic reticulum</keyword>
<comment type="subcellular location">
    <subcellularLocation>
        <location evidence="13">Endoplasmic reticulum membrane</location>
        <topology evidence="13">Multi-pass membrane protein</topology>
    </subcellularLocation>
    <subcellularLocation>
        <location evidence="2">Membrane</location>
        <topology evidence="2">Multi-pass membrane protein</topology>
    </subcellularLocation>
</comment>
<feature type="transmembrane region" description="Helical" evidence="13">
    <location>
        <begin position="7"/>
        <end position="25"/>
    </location>
</feature>
<dbReference type="GO" id="GO:0032259">
    <property type="term" value="P:methylation"/>
    <property type="evidence" value="ECO:0007669"/>
    <property type="project" value="UniProtKB-KW"/>
</dbReference>
<keyword evidence="8 13" id="KW-0812">Transmembrane</keyword>
<dbReference type="EC" id="2.1.1.100" evidence="4 13"/>
<dbReference type="InterPro" id="IPR007269">
    <property type="entry name" value="ICMT_MeTrfase"/>
</dbReference>
<feature type="transmembrane region" description="Helical" evidence="13">
    <location>
        <begin position="63"/>
        <end position="81"/>
    </location>
</feature>
<keyword evidence="6 14" id="KW-0808">Transferase</keyword>
<protein>
    <recommendedName>
        <fullName evidence="12 13">Protein-S-isoprenylcysteine O-methyltransferase</fullName>
        <ecNumber evidence="4 13">2.1.1.100</ecNumber>
    </recommendedName>
</protein>
<dbReference type="EMBL" id="LR785916">
    <property type="protein sequence ID" value="CAB3255184.1"/>
    <property type="molecule type" value="mRNA"/>
</dbReference>
<evidence type="ECO:0000256" key="11">
    <source>
        <dbReference type="ARBA" id="ARBA00023572"/>
    </source>
</evidence>
<dbReference type="Pfam" id="PF04140">
    <property type="entry name" value="ICMT"/>
    <property type="match status" value="1"/>
</dbReference>
<evidence type="ECO:0000256" key="8">
    <source>
        <dbReference type="ARBA" id="ARBA00022692"/>
    </source>
</evidence>